<name>A0A0D1XZA8_9PEZI</name>
<dbReference type="VEuPathDB" id="FungiDB:PV09_01073"/>
<accession>A0A0D1XZA8</accession>
<evidence type="ECO:0000313" key="2">
    <source>
        <dbReference type="Proteomes" id="UP000053259"/>
    </source>
</evidence>
<dbReference type="Proteomes" id="UP000053259">
    <property type="component" value="Unassembled WGS sequence"/>
</dbReference>
<proteinExistence type="predicted"/>
<sequence length="147" mass="17392">MHLQLYNVSSHPNTTYWELILLRFPCYSSESRDRATFVKNELLPWNADLPWKLLVILLFYRTRSLPDYSRITCMRFILGILILRNLPSRLLHGRVAKFKPPNHILNSTPVQRSQQRAGQNQPWHLKCHPQIQNMIVSFPSRRTSDLN</sequence>
<dbReference type="EMBL" id="KN847531">
    <property type="protein sequence ID" value="KIW08141.1"/>
    <property type="molecule type" value="Genomic_DNA"/>
</dbReference>
<dbReference type="AlphaFoldDB" id="A0A0D1XZA8"/>
<organism evidence="1 2">
    <name type="scientific">Verruconis gallopava</name>
    <dbReference type="NCBI Taxonomy" id="253628"/>
    <lineage>
        <taxon>Eukaryota</taxon>
        <taxon>Fungi</taxon>
        <taxon>Dikarya</taxon>
        <taxon>Ascomycota</taxon>
        <taxon>Pezizomycotina</taxon>
        <taxon>Dothideomycetes</taxon>
        <taxon>Pleosporomycetidae</taxon>
        <taxon>Venturiales</taxon>
        <taxon>Sympoventuriaceae</taxon>
        <taxon>Verruconis</taxon>
    </lineage>
</organism>
<evidence type="ECO:0000313" key="1">
    <source>
        <dbReference type="EMBL" id="KIW08141.1"/>
    </source>
</evidence>
<protein>
    <submittedName>
        <fullName evidence="1">Uncharacterized protein</fullName>
    </submittedName>
</protein>
<dbReference type="GeneID" id="27309046"/>
<gene>
    <name evidence="1" type="ORF">PV09_01073</name>
</gene>
<keyword evidence="2" id="KW-1185">Reference proteome</keyword>
<dbReference type="RefSeq" id="XP_016218010.1">
    <property type="nucleotide sequence ID" value="XM_016353915.1"/>
</dbReference>
<dbReference type="InParanoid" id="A0A0D1XZA8"/>
<dbReference type="HOGENOM" id="CLU_1769512_0_0_1"/>
<reference evidence="1 2" key="1">
    <citation type="submission" date="2015-01" db="EMBL/GenBank/DDBJ databases">
        <title>The Genome Sequence of Ochroconis gallopava CBS43764.</title>
        <authorList>
            <consortium name="The Broad Institute Genomics Platform"/>
            <person name="Cuomo C."/>
            <person name="de Hoog S."/>
            <person name="Gorbushina A."/>
            <person name="Stielow B."/>
            <person name="Teixiera M."/>
            <person name="Abouelleil A."/>
            <person name="Chapman S.B."/>
            <person name="Priest M."/>
            <person name="Young S.K."/>
            <person name="Wortman J."/>
            <person name="Nusbaum C."/>
            <person name="Birren B."/>
        </authorList>
    </citation>
    <scope>NUCLEOTIDE SEQUENCE [LARGE SCALE GENOMIC DNA]</scope>
    <source>
        <strain evidence="1 2">CBS 43764</strain>
    </source>
</reference>